<dbReference type="EMBL" id="MJBS01000120">
    <property type="protein sequence ID" value="OHE93430.1"/>
    <property type="molecule type" value="Genomic_DNA"/>
</dbReference>
<comment type="caution">
    <text evidence="2">The sequence shown here is derived from an EMBL/GenBank/DDBJ whole genome shotgun (WGS) entry which is preliminary data.</text>
</comment>
<protein>
    <submittedName>
        <fullName evidence="2">Uncharacterized protein</fullName>
    </submittedName>
</protein>
<reference evidence="2 3" key="1">
    <citation type="submission" date="2016-09" db="EMBL/GenBank/DDBJ databases">
        <authorList>
            <person name="Capua I."/>
            <person name="De Benedictis P."/>
            <person name="Joannis T."/>
            <person name="Lombin L.H."/>
            <person name="Cattoli G."/>
        </authorList>
    </citation>
    <scope>NUCLEOTIDE SEQUENCE [LARGE SCALE GENOMIC DNA]</scope>
    <source>
        <strain evidence="2 3">IMI 309357</strain>
    </source>
</reference>
<dbReference type="GeneID" id="34564431"/>
<dbReference type="AlphaFoldDB" id="A0A1G4AW90"/>
<evidence type="ECO:0000256" key="1">
    <source>
        <dbReference type="SAM" id="Coils"/>
    </source>
</evidence>
<feature type="coiled-coil region" evidence="1">
    <location>
        <begin position="268"/>
        <end position="295"/>
    </location>
</feature>
<dbReference type="RefSeq" id="XP_022470595.1">
    <property type="nucleotide sequence ID" value="XM_022622921.1"/>
</dbReference>
<evidence type="ECO:0000313" key="3">
    <source>
        <dbReference type="Proteomes" id="UP000176998"/>
    </source>
</evidence>
<organism evidence="2 3">
    <name type="scientific">Colletotrichum orchidophilum</name>
    <dbReference type="NCBI Taxonomy" id="1209926"/>
    <lineage>
        <taxon>Eukaryota</taxon>
        <taxon>Fungi</taxon>
        <taxon>Dikarya</taxon>
        <taxon>Ascomycota</taxon>
        <taxon>Pezizomycotina</taxon>
        <taxon>Sordariomycetes</taxon>
        <taxon>Hypocreomycetidae</taxon>
        <taxon>Glomerellales</taxon>
        <taxon>Glomerellaceae</taxon>
        <taxon>Colletotrichum</taxon>
    </lineage>
</organism>
<keyword evidence="3" id="KW-1185">Reference proteome</keyword>
<keyword evidence="1" id="KW-0175">Coiled coil</keyword>
<sequence length="314" mass="36382">MSLTLRPKNFDWDRPLVSFKWADSSFIDLLIDVHEAAGTPLELFLGIPDHSPRHTNEFPILNAICPDDILLAIREEAIVFPDHVVVWLHDRNLNGGSRLYSGVKSANTYFYPDALNPNNEEFLTYYENAEEIEWDAILMAELLVDRFFFNDPREYFRMALRVRGEKCKDEWRNVLYHIKSGIHKYLRAPHLPRLRQKQTLGNAEDQAEAIEKSEAWVKEVNSILTRLTGTLSKTIMAWDTFSLRDAALIERSFEPESSLHAEFQLHDIAVLADEFKKIQVDLKDLESLIEKFKAQASISCWKSKLADFLTLEVQ</sequence>
<gene>
    <name evidence="2" type="ORF">CORC01_11295</name>
</gene>
<evidence type="ECO:0000313" key="2">
    <source>
        <dbReference type="EMBL" id="OHE93430.1"/>
    </source>
</evidence>
<accession>A0A1G4AW90</accession>
<dbReference type="STRING" id="1209926.A0A1G4AW90"/>
<name>A0A1G4AW90_9PEZI</name>
<proteinExistence type="predicted"/>
<dbReference type="Proteomes" id="UP000176998">
    <property type="component" value="Unassembled WGS sequence"/>
</dbReference>
<dbReference type="OrthoDB" id="4851378at2759"/>